<dbReference type="AlphaFoldDB" id="A0A0P6W397"/>
<comment type="similarity">
    <text evidence="7">Belongs to the class-II pyridoxal-phosphate-dependent aminotransferase family. Histidinol-phosphate aminotransferase subfamily.</text>
</comment>
<dbReference type="GO" id="GO:0030170">
    <property type="term" value="F:pyridoxal phosphate binding"/>
    <property type="evidence" value="ECO:0007669"/>
    <property type="project" value="InterPro"/>
</dbReference>
<dbReference type="InterPro" id="IPR004839">
    <property type="entry name" value="Aminotransferase_I/II_large"/>
</dbReference>
<evidence type="ECO:0000313" key="9">
    <source>
        <dbReference type="EMBL" id="KPL60595.1"/>
    </source>
</evidence>
<feature type="modified residue" description="N6-(pyridoxal phosphate)lysine" evidence="7">
    <location>
        <position position="226"/>
    </location>
</feature>
<evidence type="ECO:0000256" key="5">
    <source>
        <dbReference type="ARBA" id="ARBA00022898"/>
    </source>
</evidence>
<sequence>MTLKFKTREAVTHIAPYVLGKTLLDLKKEHGLSSIRKLSENENIYGCSPKVKEWFKENGSDLFLYPDGAAVDLSQKVSAFLGVPIEQLVFGNGSDEVIRLLTRAYLNSGDEAIMADVTFPRYQTNVLIEGGTPVIVPLVEGTHDLQGMLDHITQKTKIIFVCNPNNPTGTIVGKKELLHFIENVPPDILVVVDEAYMEYVTTDDYLETLPLLPAFENLIVLRTFSKIYGLAGLRVGFGVMNEEIAGQLRKVKDVFNVNTVAQKSAIIALEDQAFIRECTHKNEQGRHDLEREFDRLGLSYFPSQSNFIMVDTGLNGDMVSYELVKRGLVVRSGTLLGYPTTVRVTIGTEEDNKRFVGALEAILNNEGVN</sequence>
<dbReference type="EMBL" id="LIXZ01000003">
    <property type="protein sequence ID" value="KPL60595.1"/>
    <property type="molecule type" value="Genomic_DNA"/>
</dbReference>
<dbReference type="GO" id="GO:0004400">
    <property type="term" value="F:histidinol-phosphate transaminase activity"/>
    <property type="evidence" value="ECO:0007669"/>
    <property type="project" value="UniProtKB-UniRule"/>
</dbReference>
<comment type="subunit">
    <text evidence="2 7">Homodimer.</text>
</comment>
<evidence type="ECO:0000259" key="8">
    <source>
        <dbReference type="Pfam" id="PF00155"/>
    </source>
</evidence>
<evidence type="ECO:0000256" key="1">
    <source>
        <dbReference type="ARBA" id="ARBA00001933"/>
    </source>
</evidence>
<keyword evidence="4 7" id="KW-0808">Transferase</keyword>
<accession>A0A0P6W397</accession>
<comment type="catalytic activity">
    <reaction evidence="7">
        <text>L-histidinol phosphate + 2-oxoglutarate = 3-(imidazol-4-yl)-2-oxopropyl phosphate + L-glutamate</text>
        <dbReference type="Rhea" id="RHEA:23744"/>
        <dbReference type="ChEBI" id="CHEBI:16810"/>
        <dbReference type="ChEBI" id="CHEBI:29985"/>
        <dbReference type="ChEBI" id="CHEBI:57766"/>
        <dbReference type="ChEBI" id="CHEBI:57980"/>
        <dbReference type="EC" id="2.6.1.9"/>
    </reaction>
</comment>
<dbReference type="InterPro" id="IPR050106">
    <property type="entry name" value="HistidinolP_aminotransfase"/>
</dbReference>
<reference evidence="9 10" key="1">
    <citation type="submission" date="2015-08" db="EMBL/GenBank/DDBJ databases">
        <title>Draft Genome Sequence of Bacillus vietnamensis UCD-SED5.</title>
        <authorList>
            <person name="Lee R.D."/>
            <person name="Jospin G."/>
            <person name="Lang J.M."/>
            <person name="Coil D.A."/>
            <person name="Eisen J.A."/>
        </authorList>
    </citation>
    <scope>NUCLEOTIDE SEQUENCE [LARGE SCALE GENOMIC DNA]</scope>
    <source>
        <strain evidence="9 10">UCD-SED5</strain>
    </source>
</reference>
<dbReference type="Gene3D" id="3.90.1150.10">
    <property type="entry name" value="Aspartate Aminotransferase, domain 1"/>
    <property type="match status" value="1"/>
</dbReference>
<dbReference type="EC" id="2.6.1.9" evidence="7"/>
<keyword evidence="6 7" id="KW-0368">Histidine biosynthesis</keyword>
<dbReference type="UniPathway" id="UPA00031">
    <property type="reaction ID" value="UER00012"/>
</dbReference>
<feature type="domain" description="Aminotransferase class I/classII large" evidence="8">
    <location>
        <begin position="37"/>
        <end position="359"/>
    </location>
</feature>
<dbReference type="InterPro" id="IPR015421">
    <property type="entry name" value="PyrdxlP-dep_Trfase_major"/>
</dbReference>
<dbReference type="InterPro" id="IPR015424">
    <property type="entry name" value="PyrdxlP-dep_Trfase"/>
</dbReference>
<dbReference type="InterPro" id="IPR005861">
    <property type="entry name" value="HisP_aminotrans"/>
</dbReference>
<organism evidence="9 10">
    <name type="scientific">Rossellomorea vietnamensis</name>
    <dbReference type="NCBI Taxonomy" id="218284"/>
    <lineage>
        <taxon>Bacteria</taxon>
        <taxon>Bacillati</taxon>
        <taxon>Bacillota</taxon>
        <taxon>Bacilli</taxon>
        <taxon>Bacillales</taxon>
        <taxon>Bacillaceae</taxon>
        <taxon>Rossellomorea</taxon>
    </lineage>
</organism>
<dbReference type="Pfam" id="PF00155">
    <property type="entry name" value="Aminotran_1_2"/>
    <property type="match status" value="1"/>
</dbReference>
<evidence type="ECO:0000256" key="6">
    <source>
        <dbReference type="ARBA" id="ARBA00023102"/>
    </source>
</evidence>
<evidence type="ECO:0000256" key="4">
    <source>
        <dbReference type="ARBA" id="ARBA00022679"/>
    </source>
</evidence>
<evidence type="ECO:0000313" key="10">
    <source>
        <dbReference type="Proteomes" id="UP000050398"/>
    </source>
</evidence>
<keyword evidence="7" id="KW-0028">Amino-acid biosynthesis</keyword>
<dbReference type="Gene3D" id="3.40.640.10">
    <property type="entry name" value="Type I PLP-dependent aspartate aminotransferase-like (Major domain)"/>
    <property type="match status" value="1"/>
</dbReference>
<name>A0A0P6W397_9BACI</name>
<dbReference type="CDD" id="cd00609">
    <property type="entry name" value="AAT_like"/>
    <property type="match status" value="1"/>
</dbReference>
<dbReference type="OrthoDB" id="9813612at2"/>
<keyword evidence="3 7" id="KW-0032">Aminotransferase</keyword>
<evidence type="ECO:0000256" key="7">
    <source>
        <dbReference type="HAMAP-Rule" id="MF_01023"/>
    </source>
</evidence>
<dbReference type="PATRIC" id="fig|218284.4.peg.2242"/>
<comment type="pathway">
    <text evidence="7">Amino-acid biosynthesis; L-histidine biosynthesis; L-histidine from 5-phospho-alpha-D-ribose 1-diphosphate: step 7/9.</text>
</comment>
<evidence type="ECO:0000256" key="2">
    <source>
        <dbReference type="ARBA" id="ARBA00011738"/>
    </source>
</evidence>
<dbReference type="eggNOG" id="COG0079">
    <property type="taxonomic scope" value="Bacteria"/>
</dbReference>
<proteinExistence type="inferred from homology"/>
<dbReference type="NCBIfam" id="TIGR01141">
    <property type="entry name" value="hisC"/>
    <property type="match status" value="1"/>
</dbReference>
<dbReference type="HAMAP" id="MF_01023">
    <property type="entry name" value="HisC_aminotrans_2"/>
    <property type="match status" value="1"/>
</dbReference>
<gene>
    <name evidence="7" type="primary">hisC</name>
    <name evidence="9" type="ORF">AM506_05615</name>
</gene>
<dbReference type="SUPFAM" id="SSF53383">
    <property type="entry name" value="PLP-dependent transferases"/>
    <property type="match status" value="1"/>
</dbReference>
<dbReference type="InterPro" id="IPR015422">
    <property type="entry name" value="PyrdxlP-dep_Trfase_small"/>
</dbReference>
<evidence type="ECO:0000256" key="3">
    <source>
        <dbReference type="ARBA" id="ARBA00022576"/>
    </source>
</evidence>
<keyword evidence="5 7" id="KW-0663">Pyridoxal phosphate</keyword>
<comment type="caution">
    <text evidence="9">The sequence shown here is derived from an EMBL/GenBank/DDBJ whole genome shotgun (WGS) entry which is preliminary data.</text>
</comment>
<dbReference type="PANTHER" id="PTHR43643:SF3">
    <property type="entry name" value="HISTIDINOL-PHOSPHATE AMINOTRANSFERASE"/>
    <property type="match status" value="1"/>
</dbReference>
<dbReference type="GO" id="GO:0000105">
    <property type="term" value="P:L-histidine biosynthetic process"/>
    <property type="evidence" value="ECO:0007669"/>
    <property type="project" value="UniProtKB-UniRule"/>
</dbReference>
<comment type="cofactor">
    <cofactor evidence="1 7">
        <name>pyridoxal 5'-phosphate</name>
        <dbReference type="ChEBI" id="CHEBI:597326"/>
    </cofactor>
</comment>
<dbReference type="RefSeq" id="WP_060671507.1">
    <property type="nucleotide sequence ID" value="NZ_LIXZ01000003.1"/>
</dbReference>
<dbReference type="Proteomes" id="UP000050398">
    <property type="component" value="Unassembled WGS sequence"/>
</dbReference>
<dbReference type="PANTHER" id="PTHR43643">
    <property type="entry name" value="HISTIDINOL-PHOSPHATE AMINOTRANSFERASE 2"/>
    <property type="match status" value="1"/>
</dbReference>
<protein>
    <recommendedName>
        <fullName evidence="7">Histidinol-phosphate aminotransferase</fullName>
        <ecNumber evidence="7">2.6.1.9</ecNumber>
    </recommendedName>
    <alternativeName>
        <fullName evidence="7">Imidazole acetol-phosphate transaminase</fullName>
    </alternativeName>
</protein>